<evidence type="ECO:0000256" key="3">
    <source>
        <dbReference type="ARBA" id="ARBA00006464"/>
    </source>
</evidence>
<dbReference type="Pfam" id="PF02397">
    <property type="entry name" value="Bac_transf"/>
    <property type="match status" value="1"/>
</dbReference>
<gene>
    <name evidence="11" type="primary">wbaP</name>
    <name evidence="11" type="ORF">IC609_04155</name>
</gene>
<dbReference type="EMBL" id="JACYFT010000001">
    <property type="protein sequence ID" value="MBD8049727.1"/>
    <property type="molecule type" value="Genomic_DNA"/>
</dbReference>
<dbReference type="Gene3D" id="3.40.50.720">
    <property type="entry name" value="NAD(P)-binding Rossmann-like Domain"/>
    <property type="match status" value="1"/>
</dbReference>
<evidence type="ECO:0000256" key="4">
    <source>
        <dbReference type="ARBA" id="ARBA00022475"/>
    </source>
</evidence>
<dbReference type="PANTHER" id="PTHR30576">
    <property type="entry name" value="COLANIC BIOSYNTHESIS UDP-GLUCOSE LIPID CARRIER TRANSFERASE"/>
    <property type="match status" value="1"/>
</dbReference>
<evidence type="ECO:0000256" key="9">
    <source>
        <dbReference type="SAM" id="Phobius"/>
    </source>
</evidence>
<feature type="transmembrane region" description="Helical" evidence="9">
    <location>
        <begin position="128"/>
        <end position="148"/>
    </location>
</feature>
<dbReference type="Pfam" id="PF13727">
    <property type="entry name" value="CoA_binding_3"/>
    <property type="match status" value="1"/>
</dbReference>
<feature type="domain" description="Bacterial sugar transferase" evidence="10">
    <location>
        <begin position="295"/>
        <end position="485"/>
    </location>
</feature>
<name>A0A927FFR3_9BURK</name>
<keyword evidence="8 9" id="KW-0472">Membrane</keyword>
<feature type="transmembrane region" description="Helical" evidence="9">
    <location>
        <begin position="297"/>
        <end position="321"/>
    </location>
</feature>
<evidence type="ECO:0000313" key="11">
    <source>
        <dbReference type="EMBL" id="MBD8049727.1"/>
    </source>
</evidence>
<evidence type="ECO:0000256" key="6">
    <source>
        <dbReference type="ARBA" id="ARBA00022692"/>
    </source>
</evidence>
<feature type="transmembrane region" description="Helical" evidence="9">
    <location>
        <begin position="29"/>
        <end position="50"/>
    </location>
</feature>
<proteinExistence type="inferred from homology"/>
<comment type="subcellular location">
    <subcellularLocation>
        <location evidence="2">Cell membrane</location>
    </subcellularLocation>
    <subcellularLocation>
        <location evidence="1">Membrane</location>
        <topology evidence="1">Multi-pass membrane protein</topology>
    </subcellularLocation>
</comment>
<feature type="transmembrane region" description="Helical" evidence="9">
    <location>
        <begin position="70"/>
        <end position="91"/>
    </location>
</feature>
<evidence type="ECO:0000256" key="1">
    <source>
        <dbReference type="ARBA" id="ARBA00004141"/>
    </source>
</evidence>
<organism evidence="11 12">
    <name type="scientific">Limnohabitans radicicola</name>
    <dbReference type="NCBI Taxonomy" id="2771427"/>
    <lineage>
        <taxon>Bacteria</taxon>
        <taxon>Pseudomonadati</taxon>
        <taxon>Pseudomonadota</taxon>
        <taxon>Betaproteobacteria</taxon>
        <taxon>Burkholderiales</taxon>
        <taxon>Comamonadaceae</taxon>
        <taxon>Limnohabitans</taxon>
    </lineage>
</organism>
<accession>A0A927FFR3</accession>
<dbReference type="GO" id="GO:0000271">
    <property type="term" value="P:polysaccharide biosynthetic process"/>
    <property type="evidence" value="ECO:0007669"/>
    <property type="project" value="InterPro"/>
</dbReference>
<dbReference type="NCBIfam" id="TIGR03022">
    <property type="entry name" value="WbaP_sugtrans"/>
    <property type="match status" value="1"/>
</dbReference>
<comment type="similarity">
    <text evidence="3">Belongs to the bacterial sugar transferase family.</text>
</comment>
<evidence type="ECO:0000259" key="10">
    <source>
        <dbReference type="Pfam" id="PF02397"/>
    </source>
</evidence>
<dbReference type="PANTHER" id="PTHR30576:SF4">
    <property type="entry name" value="UNDECAPRENYL-PHOSPHATE GALACTOSE PHOSPHOTRANSFERASE"/>
    <property type="match status" value="1"/>
</dbReference>
<dbReference type="GO" id="GO:0016780">
    <property type="term" value="F:phosphotransferase activity, for other substituted phosphate groups"/>
    <property type="evidence" value="ECO:0007669"/>
    <property type="project" value="TreeGrafter"/>
</dbReference>
<dbReference type="NCBIfam" id="TIGR03025">
    <property type="entry name" value="EPS_sugtrans"/>
    <property type="match status" value="1"/>
</dbReference>
<evidence type="ECO:0000256" key="2">
    <source>
        <dbReference type="ARBA" id="ARBA00004236"/>
    </source>
</evidence>
<dbReference type="InterPro" id="IPR017475">
    <property type="entry name" value="EPS_sugar_tfrase"/>
</dbReference>
<protein>
    <submittedName>
        <fullName evidence="11">Undecaprenyl-phosphate galactose phosphotransferase WbaP</fullName>
    </submittedName>
</protein>
<dbReference type="AlphaFoldDB" id="A0A927FFR3"/>
<keyword evidence="12" id="KW-1185">Reference proteome</keyword>
<dbReference type="Proteomes" id="UP000647424">
    <property type="component" value="Unassembled WGS sequence"/>
</dbReference>
<evidence type="ECO:0000256" key="7">
    <source>
        <dbReference type="ARBA" id="ARBA00022989"/>
    </source>
</evidence>
<keyword evidence="5" id="KW-0808">Transferase</keyword>
<keyword evidence="7 9" id="KW-1133">Transmembrane helix</keyword>
<evidence type="ECO:0000256" key="8">
    <source>
        <dbReference type="ARBA" id="ARBA00023136"/>
    </source>
</evidence>
<evidence type="ECO:0000256" key="5">
    <source>
        <dbReference type="ARBA" id="ARBA00022679"/>
    </source>
</evidence>
<dbReference type="InterPro" id="IPR003362">
    <property type="entry name" value="Bact_transf"/>
</dbReference>
<reference evidence="11" key="1">
    <citation type="submission" date="2020-09" db="EMBL/GenBank/DDBJ databases">
        <title>Genome seq and assembly of Limnohabitants sp.</title>
        <authorList>
            <person name="Chhetri G."/>
        </authorList>
    </citation>
    <scope>NUCLEOTIDE SEQUENCE</scope>
    <source>
        <strain evidence="11">JUR4</strain>
    </source>
</reference>
<keyword evidence="6 9" id="KW-0812">Transmembrane</keyword>
<dbReference type="InterPro" id="IPR017472">
    <property type="entry name" value="Undecaprenyl-P_galact_Ptfrase"/>
</dbReference>
<dbReference type="GO" id="GO:0005886">
    <property type="term" value="C:plasma membrane"/>
    <property type="evidence" value="ECO:0007669"/>
    <property type="project" value="UniProtKB-SubCell"/>
</dbReference>
<comment type="caution">
    <text evidence="11">The sequence shown here is derived from an EMBL/GenBank/DDBJ whole genome shotgun (WGS) entry which is preliminary data.</text>
</comment>
<evidence type="ECO:0000313" key="12">
    <source>
        <dbReference type="Proteomes" id="UP000647424"/>
    </source>
</evidence>
<sequence>MNAPERLLECLQPLQVSPLTLTQVRLSKLALLLGDALAFALAFALATWLTLLVHGAVLQSWLQGQNSERFAAWGGIALLGLMLLLMSYQHYSDRRPFWDELGDFLKLMGSLALIDLSLIAMTRWEASRLWWVISWSVALVMIVLMRGVTRMVLKQLGLWVRPTIIVGVGTNASDAALALHSQPELGLKVFGFVDAGGCETEPAIDTVPRYPRIQMEQVAAQPGIQWVIALEHAQSDLREYWLRSLAQWGATDISVIPAMRGVPLHGTDMSHFFSHEVALLRMRNNLRRWPARLTKRIFDTLAAIALLVLLSPIMLAVAFLIRKDGGAALFAHPRVGKNGRIFNCYKFRSMVVDAEQQLERLLQAHPELSAQWKSERKLKNDPRVSAIGHFLRRSSLDELPQLINVIRGEMSLVGPRPIVRTELKRYGHDAGYYLMVRPGMTGLWQVSGRSDIDYDKRVYLDTWYVKNWSIWYDLVILAKTCRVVLVRQGAY</sequence>
<keyword evidence="4" id="KW-1003">Cell membrane</keyword>